<evidence type="ECO:0000256" key="2">
    <source>
        <dbReference type="ARBA" id="ARBA00010992"/>
    </source>
</evidence>
<dbReference type="InterPro" id="IPR050360">
    <property type="entry name" value="MFS_Sugar_Transporters"/>
</dbReference>
<feature type="transmembrane region" description="Helical" evidence="6">
    <location>
        <begin position="195"/>
        <end position="212"/>
    </location>
</feature>
<dbReference type="InterPro" id="IPR036259">
    <property type="entry name" value="MFS_trans_sf"/>
</dbReference>
<comment type="similarity">
    <text evidence="2">Belongs to the major facilitator superfamily. Sugar transporter (TC 2.A.1.1) family.</text>
</comment>
<feature type="transmembrane region" description="Helical" evidence="6">
    <location>
        <begin position="446"/>
        <end position="465"/>
    </location>
</feature>
<dbReference type="AlphaFoldDB" id="W9XKV0"/>
<evidence type="ECO:0000256" key="4">
    <source>
        <dbReference type="ARBA" id="ARBA00022989"/>
    </source>
</evidence>
<feature type="transmembrane region" description="Helical" evidence="6">
    <location>
        <begin position="281"/>
        <end position="306"/>
    </location>
</feature>
<feature type="transmembrane region" description="Helical" evidence="6">
    <location>
        <begin position="158"/>
        <end position="183"/>
    </location>
</feature>
<feature type="transmembrane region" description="Helical" evidence="6">
    <location>
        <begin position="318"/>
        <end position="339"/>
    </location>
</feature>
<dbReference type="InterPro" id="IPR005828">
    <property type="entry name" value="MFS_sugar_transport-like"/>
</dbReference>
<feature type="transmembrane region" description="Helical" evidence="6">
    <location>
        <begin position="376"/>
        <end position="395"/>
    </location>
</feature>
<feature type="transmembrane region" description="Helical" evidence="6">
    <location>
        <begin position="346"/>
        <end position="370"/>
    </location>
</feature>
<dbReference type="OrthoDB" id="6612291at2759"/>
<dbReference type="eggNOG" id="KOG0254">
    <property type="taxonomic scope" value="Eukaryota"/>
</dbReference>
<keyword evidence="9" id="KW-1185">Reference proteome</keyword>
<sequence length="527" mass="57790">MVKFHTTQREIESVGPGRQYNVKTVLVILFMCFGSVSYAYSVSVISNTLGQPSFLEYMGLNTNPNAAAIIGAIPSLYFAGGFFGAICCEYIADRWGRKPAIAVGAVTTLISTAILAGSVNIAMFIAFRFINGFGALMLAMLVPLWITECAPPGVRGAFAQLNGVLLQVGYILSSYVGVGFFYYKGAGENVWRAPLALGCLPCLVLLAGLWWTPESPRFLLLKGRHEQALKITARLHSTASNANHEFVQKEMYQMRKQIELDRTLNASWVELLRRPSYRKRVFMAIFIVFSITGTGGVVIATFGPSLYEGLGYSPAKQLLLNAGIFATSIVGGLACVFYTEHMRRPTLIGIGLILCAVVVACFAALSKVYIGTTHKAGQAAAVSMTYLFFVAYGAFVEGPYYYYAPELFPTHLRAKGMAITIGTFTLFSIMWTQVTPTAIKNIGWRYFLVFIILSFVGGVIIWAFFPNTQGKSLEEIAALFGDDDLVVVYQKDVHVDLEAHRVVAEIHGEQEKQDVTGTLEEREVAAL</sequence>
<feature type="transmembrane region" description="Helical" evidence="6">
    <location>
        <begin position="25"/>
        <end position="46"/>
    </location>
</feature>
<evidence type="ECO:0000313" key="9">
    <source>
        <dbReference type="Proteomes" id="UP000019478"/>
    </source>
</evidence>
<accession>W9XKV0</accession>
<feature type="transmembrane region" description="Helical" evidence="6">
    <location>
        <begin position="66"/>
        <end position="88"/>
    </location>
</feature>
<dbReference type="InterPro" id="IPR020846">
    <property type="entry name" value="MFS_dom"/>
</dbReference>
<organism evidence="8 9">
    <name type="scientific">Capronia epimyces CBS 606.96</name>
    <dbReference type="NCBI Taxonomy" id="1182542"/>
    <lineage>
        <taxon>Eukaryota</taxon>
        <taxon>Fungi</taxon>
        <taxon>Dikarya</taxon>
        <taxon>Ascomycota</taxon>
        <taxon>Pezizomycotina</taxon>
        <taxon>Eurotiomycetes</taxon>
        <taxon>Chaetothyriomycetidae</taxon>
        <taxon>Chaetothyriales</taxon>
        <taxon>Herpotrichiellaceae</taxon>
        <taxon>Capronia</taxon>
    </lineage>
</organism>
<dbReference type="HOGENOM" id="CLU_001265_30_13_1"/>
<evidence type="ECO:0000256" key="6">
    <source>
        <dbReference type="SAM" id="Phobius"/>
    </source>
</evidence>
<name>W9XKV0_9EURO</name>
<evidence type="ECO:0000256" key="3">
    <source>
        <dbReference type="ARBA" id="ARBA00022692"/>
    </source>
</evidence>
<dbReference type="Proteomes" id="UP000019478">
    <property type="component" value="Unassembled WGS sequence"/>
</dbReference>
<protein>
    <recommendedName>
        <fullName evidence="7">Major facilitator superfamily (MFS) profile domain-containing protein</fullName>
    </recommendedName>
</protein>
<dbReference type="PANTHER" id="PTHR48022">
    <property type="entry name" value="PLASTIDIC GLUCOSE TRANSPORTER 4"/>
    <property type="match status" value="1"/>
</dbReference>
<dbReference type="RefSeq" id="XP_007737385.1">
    <property type="nucleotide sequence ID" value="XM_007739195.1"/>
</dbReference>
<gene>
    <name evidence="8" type="ORF">A1O3_09099</name>
</gene>
<dbReference type="Gene3D" id="1.20.1250.20">
    <property type="entry name" value="MFS general substrate transporter like domains"/>
    <property type="match status" value="1"/>
</dbReference>
<keyword evidence="3 6" id="KW-0812">Transmembrane</keyword>
<feature type="transmembrane region" description="Helical" evidence="6">
    <location>
        <begin position="416"/>
        <end position="434"/>
    </location>
</feature>
<dbReference type="EMBL" id="AMGY01000009">
    <property type="protein sequence ID" value="EXJ77940.1"/>
    <property type="molecule type" value="Genomic_DNA"/>
</dbReference>
<comment type="subcellular location">
    <subcellularLocation>
        <location evidence="1">Membrane</location>
        <topology evidence="1">Multi-pass membrane protein</topology>
    </subcellularLocation>
</comment>
<dbReference type="GeneID" id="19173185"/>
<dbReference type="GO" id="GO:0005351">
    <property type="term" value="F:carbohydrate:proton symporter activity"/>
    <property type="evidence" value="ECO:0007669"/>
    <property type="project" value="TreeGrafter"/>
</dbReference>
<reference evidence="8 9" key="1">
    <citation type="submission" date="2013-03" db="EMBL/GenBank/DDBJ databases">
        <title>The Genome Sequence of Capronia epimyces CBS 606.96.</title>
        <authorList>
            <consortium name="The Broad Institute Genomics Platform"/>
            <person name="Cuomo C."/>
            <person name="de Hoog S."/>
            <person name="Gorbushina A."/>
            <person name="Walker B."/>
            <person name="Young S.K."/>
            <person name="Zeng Q."/>
            <person name="Gargeya S."/>
            <person name="Fitzgerald M."/>
            <person name="Haas B."/>
            <person name="Abouelleil A."/>
            <person name="Allen A.W."/>
            <person name="Alvarado L."/>
            <person name="Arachchi H.M."/>
            <person name="Berlin A.M."/>
            <person name="Chapman S.B."/>
            <person name="Gainer-Dewar J."/>
            <person name="Goldberg J."/>
            <person name="Griggs A."/>
            <person name="Gujja S."/>
            <person name="Hansen M."/>
            <person name="Howarth C."/>
            <person name="Imamovic A."/>
            <person name="Ireland A."/>
            <person name="Larimer J."/>
            <person name="McCowan C."/>
            <person name="Murphy C."/>
            <person name="Pearson M."/>
            <person name="Poon T.W."/>
            <person name="Priest M."/>
            <person name="Roberts A."/>
            <person name="Saif S."/>
            <person name="Shea T."/>
            <person name="Sisk P."/>
            <person name="Sykes S."/>
            <person name="Wortman J."/>
            <person name="Nusbaum C."/>
            <person name="Birren B."/>
        </authorList>
    </citation>
    <scope>NUCLEOTIDE SEQUENCE [LARGE SCALE GENOMIC DNA]</scope>
    <source>
        <strain evidence="8 9">CBS 606.96</strain>
    </source>
</reference>
<feature type="transmembrane region" description="Helical" evidence="6">
    <location>
        <begin position="100"/>
        <end position="119"/>
    </location>
</feature>
<evidence type="ECO:0000313" key="8">
    <source>
        <dbReference type="EMBL" id="EXJ77940.1"/>
    </source>
</evidence>
<proteinExistence type="inferred from homology"/>
<keyword evidence="5 6" id="KW-0472">Membrane</keyword>
<dbReference type="Pfam" id="PF00083">
    <property type="entry name" value="Sugar_tr"/>
    <property type="match status" value="1"/>
</dbReference>
<evidence type="ECO:0000259" key="7">
    <source>
        <dbReference type="PROSITE" id="PS50850"/>
    </source>
</evidence>
<dbReference type="GO" id="GO:0016020">
    <property type="term" value="C:membrane"/>
    <property type="evidence" value="ECO:0007669"/>
    <property type="project" value="UniProtKB-SubCell"/>
</dbReference>
<dbReference type="SUPFAM" id="SSF103473">
    <property type="entry name" value="MFS general substrate transporter"/>
    <property type="match status" value="1"/>
</dbReference>
<dbReference type="PROSITE" id="PS50850">
    <property type="entry name" value="MFS"/>
    <property type="match status" value="1"/>
</dbReference>
<evidence type="ECO:0000256" key="1">
    <source>
        <dbReference type="ARBA" id="ARBA00004141"/>
    </source>
</evidence>
<keyword evidence="4 6" id="KW-1133">Transmembrane helix</keyword>
<evidence type="ECO:0000256" key="5">
    <source>
        <dbReference type="ARBA" id="ARBA00023136"/>
    </source>
</evidence>
<comment type="caution">
    <text evidence="8">The sequence shown here is derived from an EMBL/GenBank/DDBJ whole genome shotgun (WGS) entry which is preliminary data.</text>
</comment>
<dbReference type="PANTHER" id="PTHR48022:SF11">
    <property type="entry name" value="MONOSACCHARIDE TRANSPORTER (HXT8), PUTATIVE (AFU_ORTHOLOGUE AFUA_2G08120)-RELATED"/>
    <property type="match status" value="1"/>
</dbReference>
<feature type="transmembrane region" description="Helical" evidence="6">
    <location>
        <begin position="125"/>
        <end position="146"/>
    </location>
</feature>
<feature type="domain" description="Major facilitator superfamily (MFS) profile" evidence="7">
    <location>
        <begin position="27"/>
        <end position="469"/>
    </location>
</feature>